<dbReference type="GO" id="GO:0004519">
    <property type="term" value="F:endonuclease activity"/>
    <property type="evidence" value="ECO:0007669"/>
    <property type="project" value="UniProtKB-KW"/>
</dbReference>
<dbReference type="FunFam" id="3.30.70.270:FF:000020">
    <property type="entry name" value="Transposon Tf2-6 polyprotein-like Protein"/>
    <property type="match status" value="1"/>
</dbReference>
<evidence type="ECO:0000313" key="10">
    <source>
        <dbReference type="EMBL" id="GAU25155.1"/>
    </source>
</evidence>
<dbReference type="Pfam" id="PF00078">
    <property type="entry name" value="RVT_1"/>
    <property type="match status" value="1"/>
</dbReference>
<dbReference type="EC" id="2.7.7.49" evidence="1"/>
<dbReference type="PANTHER" id="PTHR37984">
    <property type="entry name" value="PROTEIN CBG26694"/>
    <property type="match status" value="1"/>
</dbReference>
<dbReference type="CDD" id="cd00303">
    <property type="entry name" value="retropepsin_like"/>
    <property type="match status" value="1"/>
</dbReference>
<keyword evidence="4" id="KW-0540">Nuclease</keyword>
<dbReference type="Gene3D" id="3.30.70.270">
    <property type="match status" value="2"/>
</dbReference>
<evidence type="ECO:0000256" key="2">
    <source>
        <dbReference type="ARBA" id="ARBA00022679"/>
    </source>
</evidence>
<evidence type="ECO:0000256" key="4">
    <source>
        <dbReference type="ARBA" id="ARBA00022722"/>
    </source>
</evidence>
<dbReference type="SUPFAM" id="SSF56672">
    <property type="entry name" value="DNA/RNA polymerases"/>
    <property type="match status" value="1"/>
</dbReference>
<feature type="region of interest" description="Disordered" evidence="8">
    <location>
        <begin position="96"/>
        <end position="147"/>
    </location>
</feature>
<protein>
    <recommendedName>
        <fullName evidence="1">RNA-directed DNA polymerase</fullName>
        <ecNumber evidence="1">2.7.7.49</ecNumber>
    </recommendedName>
</protein>
<reference evidence="11" key="1">
    <citation type="journal article" date="2017" name="Front. Plant Sci.">
        <title>Climate Clever Clovers: New Paradigm to Reduce the Environmental Footprint of Ruminants by Breeding Low Methanogenic Forages Utilizing Haplotype Variation.</title>
        <authorList>
            <person name="Kaur P."/>
            <person name="Appels R."/>
            <person name="Bayer P.E."/>
            <person name="Keeble-Gagnere G."/>
            <person name="Wang J."/>
            <person name="Hirakawa H."/>
            <person name="Shirasawa K."/>
            <person name="Vercoe P."/>
            <person name="Stefanova K."/>
            <person name="Durmic Z."/>
            <person name="Nichols P."/>
            <person name="Revell C."/>
            <person name="Isobe S.N."/>
            <person name="Edwards D."/>
            <person name="Erskine W."/>
        </authorList>
    </citation>
    <scope>NUCLEOTIDE SEQUENCE [LARGE SCALE GENOMIC DNA]</scope>
    <source>
        <strain evidence="11">cv. Daliak</strain>
    </source>
</reference>
<dbReference type="InterPro" id="IPR043128">
    <property type="entry name" value="Rev_trsase/Diguanyl_cyclase"/>
</dbReference>
<dbReference type="FunFam" id="3.10.20.370:FF:000001">
    <property type="entry name" value="Retrovirus-related Pol polyprotein from transposon 17.6-like protein"/>
    <property type="match status" value="1"/>
</dbReference>
<dbReference type="Gene3D" id="3.10.10.10">
    <property type="entry name" value="HIV Type 1 Reverse Transcriptase, subunit A, domain 1"/>
    <property type="match status" value="1"/>
</dbReference>
<evidence type="ECO:0000256" key="8">
    <source>
        <dbReference type="SAM" id="MobiDB-lite"/>
    </source>
</evidence>
<keyword evidence="7" id="KW-0695">RNA-directed DNA polymerase</keyword>
<evidence type="ECO:0000256" key="6">
    <source>
        <dbReference type="ARBA" id="ARBA00022801"/>
    </source>
</evidence>
<dbReference type="CDD" id="cd01647">
    <property type="entry name" value="RT_LTR"/>
    <property type="match status" value="1"/>
</dbReference>
<dbReference type="InterPro" id="IPR041373">
    <property type="entry name" value="RT_RNaseH"/>
</dbReference>
<dbReference type="InterPro" id="IPR021109">
    <property type="entry name" value="Peptidase_aspartic_dom_sf"/>
</dbReference>
<feature type="region of interest" description="Disordered" evidence="8">
    <location>
        <begin position="48"/>
        <end position="69"/>
    </location>
</feature>
<evidence type="ECO:0000313" key="11">
    <source>
        <dbReference type="Proteomes" id="UP000242715"/>
    </source>
</evidence>
<dbReference type="InterPro" id="IPR046796">
    <property type="entry name" value="Transposase_32_dom"/>
</dbReference>
<gene>
    <name evidence="10" type="ORF">TSUD_150540</name>
</gene>
<dbReference type="SUPFAM" id="SSF50630">
    <property type="entry name" value="Acid proteases"/>
    <property type="match status" value="1"/>
</dbReference>
<feature type="region of interest" description="Disordered" evidence="8">
    <location>
        <begin position="1434"/>
        <end position="1465"/>
    </location>
</feature>
<dbReference type="InterPro" id="IPR041588">
    <property type="entry name" value="Integrase_H2C2"/>
</dbReference>
<dbReference type="GO" id="GO:0003964">
    <property type="term" value="F:RNA-directed DNA polymerase activity"/>
    <property type="evidence" value="ECO:0007669"/>
    <property type="project" value="UniProtKB-KW"/>
</dbReference>
<dbReference type="InterPro" id="IPR036397">
    <property type="entry name" value="RNaseH_sf"/>
</dbReference>
<evidence type="ECO:0000256" key="7">
    <source>
        <dbReference type="ARBA" id="ARBA00022918"/>
    </source>
</evidence>
<keyword evidence="3" id="KW-0548">Nucleotidyltransferase</keyword>
<dbReference type="Gene3D" id="2.40.70.10">
    <property type="entry name" value="Acid Proteases"/>
    <property type="match status" value="1"/>
</dbReference>
<dbReference type="Gene3D" id="3.30.420.10">
    <property type="entry name" value="Ribonuclease H-like superfamily/Ribonuclease H"/>
    <property type="match status" value="1"/>
</dbReference>
<dbReference type="CDD" id="cd09274">
    <property type="entry name" value="RNase_HI_RT_Ty3"/>
    <property type="match status" value="1"/>
</dbReference>
<keyword evidence="5" id="KW-0255">Endonuclease</keyword>
<dbReference type="InterPro" id="IPR043502">
    <property type="entry name" value="DNA/RNA_pol_sf"/>
</dbReference>
<evidence type="ECO:0000259" key="9">
    <source>
        <dbReference type="PROSITE" id="PS50994"/>
    </source>
</evidence>
<dbReference type="InterPro" id="IPR012337">
    <property type="entry name" value="RNaseH-like_sf"/>
</dbReference>
<name>A0A2Z6MNM7_TRISU</name>
<feature type="compositionally biased region" description="Polar residues" evidence="8">
    <location>
        <begin position="48"/>
        <end position="61"/>
    </location>
</feature>
<keyword evidence="2" id="KW-0808">Transferase</keyword>
<dbReference type="GO" id="GO:0016787">
    <property type="term" value="F:hydrolase activity"/>
    <property type="evidence" value="ECO:0007669"/>
    <property type="project" value="UniProtKB-KW"/>
</dbReference>
<dbReference type="PANTHER" id="PTHR37984:SF5">
    <property type="entry name" value="PROTEIN NYNRIN-LIKE"/>
    <property type="match status" value="1"/>
</dbReference>
<accession>A0A2Z6MNM7</accession>
<dbReference type="InterPro" id="IPR001584">
    <property type="entry name" value="Integrase_cat-core"/>
</dbReference>
<dbReference type="Gene3D" id="1.10.340.70">
    <property type="match status" value="1"/>
</dbReference>
<dbReference type="InterPro" id="IPR000477">
    <property type="entry name" value="RT_dom"/>
</dbReference>
<sequence>MQQQQNQQQQQQLLQFHQENQVYERSNDAVLRNLETQIGQIAKQVANNNNQGGSFVTNTEPNPKEHCKSITTRSGKEIGKGIGDNLETEEAVVKAREATQENKEGKEFEGEVSKEKEMKEQKSKDEKKKQIIPPAQHLPYPHAPTKKDKERQYARFLDIFKRLQINIPFSEALEQMPTYAKFMKEILTKKKRVTDEETIHLDASCSAIIQRTLPTKEKDPGRVTLPVTIGNVNVGKALIDLGSSINLIPLSVIERIGGLDITRTRMTLQLADKSVKRPSGIAEDVLVKVDKFMFPIDFVVMDIEEDDDVPLILGRPFMKTARMMIDIDDGVMKVRVQDEEVSFNLWEAMKYSKDKGVCFKMDATDEAILDVQKQLCKPSPLEQALTNALNELDFDKEEEIEECLKELDDFKEVSSLKAKIEEMKDESKPVEVKLELKTLPSHLKYVFLEEGSGKPVIISSSLSTHGENSLIQVLKENKEAIGWVLSDLKGISPSYCMHSIMMEENYKPVAQPQRRLNPTMKEVVRKEVVKLLEAGMIYPISDSAWVSPVQVVPKKGGMTVITNDKNELIPSRTATGWRMCIDYRRLNKATRKDHFPLPFMDQMLERLSGQEFYCFLDGYSGYNQITVNPEDHEKTSFTCPFGVFASRRMPFGLCNAPATFQRCMQAIFSDLIEKCIEVFMDDFSVFGPSFDSCLKNLDTVLKRCVETNLVLNWEKCHFMVTEGIVLGHKISSEGIEVDKAKIEVIEKLPPPVNVKGIRSFLGHAGFYRRFIKNFSKIAKSLSNLLNKDKPFNFDNSCLIAFNDLKKRLITAPIITAPDWSLDFELMCDASDYAVGAVLGQRKNKNFHAIHYASKVLNDAQINYATTEKELLAIVYALEKFRSYLIGSKIVVYTDHAAIKYLITKSDSKPRLIRWMLLLQEFDLEIKDKKGTGNLVADHLSRLVNNEVTEHEKEVLEEFPDEKLLMVQERPWFADMANYKASGLIPDDFNWHQKKRFLRIANQYVWDDPYLFKIGADNLLRRCVTKEEATSILWHCHNSPYGGHYNGERTAAKILQAGFFWPTLFKDSYEYVQSCDNCQKTGGISRRNEMPLQSILEVEVFDCWGIDFVGPFPSSLSNEYILVAVDYVSKWVEAIASPKADGKTVIKFLKKNIFTRFGTPRVLISDGGSHFCNSQLAKALEHYGVKHKVASPYHPQTNGQAEVSNRELKKILEKTVSTSRKDWSLKLDEALWAYRTAFKSPIGLTPFQMVYGKACHFPVELEHKAYWALKFLNFDQSLAGEKRKTQLHEVDEMRFHAYESSKLYKEKVKEYHDKRIINKNFHPGQLVLLFNSRLKIFPGKLKSKWSGPFKVKDVKPYGAIEIEDVEMKRSWTVNGQRLKPYFGGEIDRLATKVRVEGGPAVQKEFCRKELNFLICSPCFSPTLAQCRPARFHKPVMAPKKSTGSKKQKTGASTSAPAQVPAHAQNRFSGPEQYARFQELQTRKIWPEKEFSIVVDGKHGGFVEAIEALGWTKLMDPERYVHPELVREFYANALPMDRSQPFPFMTTVRGRHIRFDRDAINNFLGKPYTRDGEDDICDYAATLARAKGEDLTPLARLALLFILHNVIPRSHISDATMPILGLIYSLYKGYQVDIAKIISKELKDAVLSGTEKRTRPSMLPFPALIMGLIREARVVFSANFRDPLGSIDDSHVERWSLNHLMDQNAANHRADDYLYQAMYQMSLNQPLYDPSHFYAQVAWPGDRPSFGDGVGTSAGTNIDGDDDDPIDEAAASAFVDDDGDGGDGEDTMED</sequence>
<dbReference type="OrthoDB" id="10055717at2759"/>
<dbReference type="EMBL" id="DF973306">
    <property type="protein sequence ID" value="GAU25155.1"/>
    <property type="molecule type" value="Genomic_DNA"/>
</dbReference>
<feature type="compositionally biased region" description="Basic and acidic residues" evidence="8">
    <location>
        <begin position="96"/>
        <end position="129"/>
    </location>
</feature>
<dbReference type="PROSITE" id="PS50994">
    <property type="entry name" value="INTEGRASE"/>
    <property type="match status" value="1"/>
</dbReference>
<evidence type="ECO:0000256" key="1">
    <source>
        <dbReference type="ARBA" id="ARBA00012493"/>
    </source>
</evidence>
<dbReference type="Pfam" id="PF17917">
    <property type="entry name" value="RT_RNaseH"/>
    <property type="match status" value="1"/>
</dbReference>
<dbReference type="Pfam" id="PF00665">
    <property type="entry name" value="rve"/>
    <property type="match status" value="1"/>
</dbReference>
<dbReference type="Pfam" id="PF20167">
    <property type="entry name" value="Transposase_32"/>
    <property type="match status" value="1"/>
</dbReference>
<dbReference type="GO" id="GO:0003676">
    <property type="term" value="F:nucleic acid binding"/>
    <property type="evidence" value="ECO:0007669"/>
    <property type="project" value="InterPro"/>
</dbReference>
<evidence type="ECO:0000256" key="5">
    <source>
        <dbReference type="ARBA" id="ARBA00022759"/>
    </source>
</evidence>
<dbReference type="Proteomes" id="UP000242715">
    <property type="component" value="Unassembled WGS sequence"/>
</dbReference>
<dbReference type="Pfam" id="PF17921">
    <property type="entry name" value="Integrase_H2C2"/>
    <property type="match status" value="1"/>
</dbReference>
<dbReference type="SUPFAM" id="SSF53098">
    <property type="entry name" value="Ribonuclease H-like"/>
    <property type="match status" value="1"/>
</dbReference>
<dbReference type="InterPro" id="IPR050951">
    <property type="entry name" value="Retrovirus_Pol_polyprotein"/>
</dbReference>
<dbReference type="Pfam" id="PF13650">
    <property type="entry name" value="Asp_protease_2"/>
    <property type="match status" value="1"/>
</dbReference>
<feature type="domain" description="Integrase catalytic" evidence="9">
    <location>
        <begin position="1086"/>
        <end position="1253"/>
    </location>
</feature>
<organism evidence="10 11">
    <name type="scientific">Trifolium subterraneum</name>
    <name type="common">Subterranean clover</name>
    <dbReference type="NCBI Taxonomy" id="3900"/>
    <lineage>
        <taxon>Eukaryota</taxon>
        <taxon>Viridiplantae</taxon>
        <taxon>Streptophyta</taxon>
        <taxon>Embryophyta</taxon>
        <taxon>Tracheophyta</taxon>
        <taxon>Spermatophyta</taxon>
        <taxon>Magnoliopsida</taxon>
        <taxon>eudicotyledons</taxon>
        <taxon>Gunneridae</taxon>
        <taxon>Pentapetalae</taxon>
        <taxon>rosids</taxon>
        <taxon>fabids</taxon>
        <taxon>Fabales</taxon>
        <taxon>Fabaceae</taxon>
        <taxon>Papilionoideae</taxon>
        <taxon>50 kb inversion clade</taxon>
        <taxon>NPAAA clade</taxon>
        <taxon>Hologalegina</taxon>
        <taxon>IRL clade</taxon>
        <taxon>Trifolieae</taxon>
        <taxon>Trifolium</taxon>
    </lineage>
</organism>
<keyword evidence="11" id="KW-1185">Reference proteome</keyword>
<proteinExistence type="predicted"/>
<feature type="region of interest" description="Disordered" evidence="8">
    <location>
        <begin position="1744"/>
        <end position="1765"/>
    </location>
</feature>
<evidence type="ECO:0000256" key="3">
    <source>
        <dbReference type="ARBA" id="ARBA00022695"/>
    </source>
</evidence>
<keyword evidence="6" id="KW-0378">Hydrolase</keyword>
<dbReference type="GO" id="GO:0015074">
    <property type="term" value="P:DNA integration"/>
    <property type="evidence" value="ECO:0007669"/>
    <property type="project" value="InterPro"/>
</dbReference>